<evidence type="ECO:0000313" key="1">
    <source>
        <dbReference type="EMBL" id="MPM34711.1"/>
    </source>
</evidence>
<reference evidence="1" key="1">
    <citation type="submission" date="2019-08" db="EMBL/GenBank/DDBJ databases">
        <authorList>
            <person name="Kucharzyk K."/>
            <person name="Murdoch R.W."/>
            <person name="Higgins S."/>
            <person name="Loffler F."/>
        </authorList>
    </citation>
    <scope>NUCLEOTIDE SEQUENCE</scope>
</reference>
<accession>A0A644Z3Z4</accession>
<dbReference type="EMBL" id="VSSQ01007056">
    <property type="protein sequence ID" value="MPM34711.1"/>
    <property type="molecule type" value="Genomic_DNA"/>
</dbReference>
<name>A0A644Z3Z4_9ZZZZ</name>
<sequence>MGRLSRTLQSGSAAPSIGTVVAMVRRGSVSSCCTYSSPRLHLLPFSESRRPSSICVSTTQPFGQTMQVNVRSLLIPHSPRLPAASRFYLPVRKTESSPPESPWAVKRSLQRFPPAAVRFCTYRSARAREATFEIPLFR</sequence>
<dbReference type="AlphaFoldDB" id="A0A644Z3Z4"/>
<proteinExistence type="predicted"/>
<organism evidence="1">
    <name type="scientific">bioreactor metagenome</name>
    <dbReference type="NCBI Taxonomy" id="1076179"/>
    <lineage>
        <taxon>unclassified sequences</taxon>
        <taxon>metagenomes</taxon>
        <taxon>ecological metagenomes</taxon>
    </lineage>
</organism>
<gene>
    <name evidence="1" type="ORF">SDC9_81298</name>
</gene>
<comment type="caution">
    <text evidence="1">The sequence shown here is derived from an EMBL/GenBank/DDBJ whole genome shotgun (WGS) entry which is preliminary data.</text>
</comment>
<protein>
    <submittedName>
        <fullName evidence="1">Uncharacterized protein</fullName>
    </submittedName>
</protein>